<dbReference type="PRINTS" id="PR00385">
    <property type="entry name" value="P450"/>
</dbReference>
<keyword evidence="2" id="KW-0408">Iron</keyword>
<dbReference type="Proteomes" id="UP001500689">
    <property type="component" value="Unassembled WGS sequence"/>
</dbReference>
<dbReference type="RefSeq" id="WP_344866214.1">
    <property type="nucleotide sequence ID" value="NZ_BAAAZN010000016.1"/>
</dbReference>
<comment type="similarity">
    <text evidence="1 2">Belongs to the cytochrome P450 family.</text>
</comment>
<organism evidence="3 4">
    <name type="scientific">Amycolatopsis ultiminotia</name>
    <dbReference type="NCBI Taxonomy" id="543629"/>
    <lineage>
        <taxon>Bacteria</taxon>
        <taxon>Bacillati</taxon>
        <taxon>Actinomycetota</taxon>
        <taxon>Actinomycetes</taxon>
        <taxon>Pseudonocardiales</taxon>
        <taxon>Pseudonocardiaceae</taxon>
        <taxon>Amycolatopsis</taxon>
    </lineage>
</organism>
<proteinExistence type="inferred from homology"/>
<evidence type="ECO:0000256" key="2">
    <source>
        <dbReference type="RuleBase" id="RU000461"/>
    </source>
</evidence>
<keyword evidence="4" id="KW-1185">Reference proteome</keyword>
<keyword evidence="2" id="KW-0479">Metal-binding</keyword>
<dbReference type="SUPFAM" id="SSF48264">
    <property type="entry name" value="Cytochrome P450"/>
    <property type="match status" value="1"/>
</dbReference>
<gene>
    <name evidence="3" type="ORF">GCM10022222_62180</name>
</gene>
<name>A0ABP6XN43_9PSEU</name>
<dbReference type="InterPro" id="IPR002397">
    <property type="entry name" value="Cyt_P450_B"/>
</dbReference>
<accession>A0ABP6XN43</accession>
<protein>
    <submittedName>
        <fullName evidence="3">Cytochrome P450</fullName>
    </submittedName>
</protein>
<dbReference type="CDD" id="cd11031">
    <property type="entry name" value="Cyp158A-like"/>
    <property type="match status" value="1"/>
</dbReference>
<dbReference type="InterPro" id="IPR036396">
    <property type="entry name" value="Cyt_P450_sf"/>
</dbReference>
<comment type="caution">
    <text evidence="3">The sequence shown here is derived from an EMBL/GenBank/DDBJ whole genome shotgun (WGS) entry which is preliminary data.</text>
</comment>
<evidence type="ECO:0000313" key="4">
    <source>
        <dbReference type="Proteomes" id="UP001500689"/>
    </source>
</evidence>
<dbReference type="EMBL" id="BAAAZN010000016">
    <property type="protein sequence ID" value="GAA3569616.1"/>
    <property type="molecule type" value="Genomic_DNA"/>
</dbReference>
<dbReference type="PROSITE" id="PS00086">
    <property type="entry name" value="CYTOCHROME_P450"/>
    <property type="match status" value="1"/>
</dbReference>
<dbReference type="InterPro" id="IPR017972">
    <property type="entry name" value="Cyt_P450_CS"/>
</dbReference>
<dbReference type="Pfam" id="PF00067">
    <property type="entry name" value="p450"/>
    <property type="match status" value="1"/>
</dbReference>
<sequence>MNSTETEPLAYPFNEEKGLGIDEAYALARETPGLLKVRLPYGEPVWLVTRYADARTVFSDPRFSRAMVSERDAPRLSAGRRYVGLLEMDPPEHSRLRALLTKAFTMRRIEAVRPRIARHAATLIAEMKAAGPPVDLVENYALSIPVIAVCEMLGVPLSDRPKFRVWSDAVLSTSRLTADEFRHNLEEIRAYIRTLLAEHRADPRDDLMTALIEARDVGDRLSELELVDMCSSVLVAGHETTAGQIANFVHVLHEHPQQWRRLCADPDLAPDLVEELLRFIPFGSGAEFPRYAKEDVELGGTLVRAGEPVLAVISSANRDPDRFEDPATLCPERTNNHHVSFGHGPHHCIGAPLARLELQEALRALAREMPDLHIAGEVEWKTGTLHRGPEVLPVSW</sequence>
<dbReference type="PRINTS" id="PR00359">
    <property type="entry name" value="BP450"/>
</dbReference>
<evidence type="ECO:0000256" key="1">
    <source>
        <dbReference type="ARBA" id="ARBA00010617"/>
    </source>
</evidence>
<dbReference type="PANTHER" id="PTHR46696:SF1">
    <property type="entry name" value="CYTOCHROME P450 YJIB-RELATED"/>
    <property type="match status" value="1"/>
</dbReference>
<dbReference type="PANTHER" id="PTHR46696">
    <property type="entry name" value="P450, PUTATIVE (EUROFUNG)-RELATED"/>
    <property type="match status" value="1"/>
</dbReference>
<keyword evidence="2" id="KW-0349">Heme</keyword>
<keyword evidence="2" id="KW-0560">Oxidoreductase</keyword>
<reference evidence="4" key="1">
    <citation type="journal article" date="2019" name="Int. J. Syst. Evol. Microbiol.">
        <title>The Global Catalogue of Microorganisms (GCM) 10K type strain sequencing project: providing services to taxonomists for standard genome sequencing and annotation.</title>
        <authorList>
            <consortium name="The Broad Institute Genomics Platform"/>
            <consortium name="The Broad Institute Genome Sequencing Center for Infectious Disease"/>
            <person name="Wu L."/>
            <person name="Ma J."/>
        </authorList>
    </citation>
    <scope>NUCLEOTIDE SEQUENCE [LARGE SCALE GENOMIC DNA]</scope>
    <source>
        <strain evidence="4">JCM 16898</strain>
    </source>
</reference>
<evidence type="ECO:0000313" key="3">
    <source>
        <dbReference type="EMBL" id="GAA3569616.1"/>
    </source>
</evidence>
<dbReference type="InterPro" id="IPR001128">
    <property type="entry name" value="Cyt_P450"/>
</dbReference>
<keyword evidence="2" id="KW-0503">Monooxygenase</keyword>
<dbReference type="Gene3D" id="1.10.630.10">
    <property type="entry name" value="Cytochrome P450"/>
    <property type="match status" value="1"/>
</dbReference>